<dbReference type="Proteomes" id="UP000607653">
    <property type="component" value="Unassembled WGS sequence"/>
</dbReference>
<evidence type="ECO:0000313" key="1">
    <source>
        <dbReference type="EMBL" id="DAD25412.1"/>
    </source>
</evidence>
<protein>
    <submittedName>
        <fullName evidence="1">Uncharacterized protein</fullName>
    </submittedName>
</protein>
<name>A0A822XZF1_NELNU</name>
<comment type="caution">
    <text evidence="1">The sequence shown here is derived from an EMBL/GenBank/DDBJ whole genome shotgun (WGS) entry which is preliminary data.</text>
</comment>
<reference evidence="1 2" key="1">
    <citation type="journal article" date="2020" name="Mol. Biol. Evol.">
        <title>Distinct Expression and Methylation Patterns for Genes with Different Fates following a Single Whole-Genome Duplication in Flowering Plants.</title>
        <authorList>
            <person name="Shi T."/>
            <person name="Rahmani R.S."/>
            <person name="Gugger P.F."/>
            <person name="Wang M."/>
            <person name="Li H."/>
            <person name="Zhang Y."/>
            <person name="Li Z."/>
            <person name="Wang Q."/>
            <person name="Van de Peer Y."/>
            <person name="Marchal K."/>
            <person name="Chen J."/>
        </authorList>
    </citation>
    <scope>NUCLEOTIDE SEQUENCE [LARGE SCALE GENOMIC DNA]</scope>
    <source>
        <tissue evidence="1">Leaf</tissue>
    </source>
</reference>
<sequence>MDEDKNKAKDESFSSTTDDETVTVALHICLPIPSAADLISRISSSTEMTDREEVTVASGFTTTRLNKGQYWIPKHAIYAFGTSYVAVYMTENLFVQGSDDLRQRTELPNLHTPVCNKPTHT</sequence>
<gene>
    <name evidence="1" type="ORF">HUJ06_026876</name>
</gene>
<keyword evidence="2" id="KW-1185">Reference proteome</keyword>
<accession>A0A822XZF1</accession>
<dbReference type="EMBL" id="DUZY01000001">
    <property type="protein sequence ID" value="DAD25412.1"/>
    <property type="molecule type" value="Genomic_DNA"/>
</dbReference>
<organism evidence="1 2">
    <name type="scientific">Nelumbo nucifera</name>
    <name type="common">Sacred lotus</name>
    <dbReference type="NCBI Taxonomy" id="4432"/>
    <lineage>
        <taxon>Eukaryota</taxon>
        <taxon>Viridiplantae</taxon>
        <taxon>Streptophyta</taxon>
        <taxon>Embryophyta</taxon>
        <taxon>Tracheophyta</taxon>
        <taxon>Spermatophyta</taxon>
        <taxon>Magnoliopsida</taxon>
        <taxon>Proteales</taxon>
        <taxon>Nelumbonaceae</taxon>
        <taxon>Nelumbo</taxon>
    </lineage>
</organism>
<dbReference type="AlphaFoldDB" id="A0A822XZF1"/>
<proteinExistence type="predicted"/>
<evidence type="ECO:0000313" key="2">
    <source>
        <dbReference type="Proteomes" id="UP000607653"/>
    </source>
</evidence>